<gene>
    <name evidence="2" type="ORF">ACFOPQ_10960</name>
</gene>
<dbReference type="InterPro" id="IPR005025">
    <property type="entry name" value="FMN_Rdtase-like_dom"/>
</dbReference>
<dbReference type="InterPro" id="IPR050712">
    <property type="entry name" value="NAD(P)H-dep_reductase"/>
</dbReference>
<evidence type="ECO:0000313" key="3">
    <source>
        <dbReference type="Proteomes" id="UP001595748"/>
    </source>
</evidence>
<dbReference type="InterPro" id="IPR029039">
    <property type="entry name" value="Flavoprotein-like_sf"/>
</dbReference>
<keyword evidence="3" id="KW-1185">Reference proteome</keyword>
<dbReference type="EMBL" id="JBHRZF010000134">
    <property type="protein sequence ID" value="MFC3861279.1"/>
    <property type="molecule type" value="Genomic_DNA"/>
</dbReference>
<feature type="domain" description="NADPH-dependent FMN reductase-like" evidence="1">
    <location>
        <begin position="5"/>
        <end position="149"/>
    </location>
</feature>
<dbReference type="Proteomes" id="UP001595748">
    <property type="component" value="Unassembled WGS sequence"/>
</dbReference>
<organism evidence="2 3">
    <name type="scientific">Deinococcus antarcticus</name>
    <dbReference type="NCBI Taxonomy" id="1298767"/>
    <lineage>
        <taxon>Bacteria</taxon>
        <taxon>Thermotogati</taxon>
        <taxon>Deinococcota</taxon>
        <taxon>Deinococci</taxon>
        <taxon>Deinococcales</taxon>
        <taxon>Deinococcaceae</taxon>
        <taxon>Deinococcus</taxon>
    </lineage>
</organism>
<evidence type="ECO:0000259" key="1">
    <source>
        <dbReference type="Pfam" id="PF03358"/>
    </source>
</evidence>
<dbReference type="Gene3D" id="3.40.50.360">
    <property type="match status" value="1"/>
</dbReference>
<sequence length="190" mass="21404">MSQLKLQVIIASTRPGRVGKPVGDWFVAQAKQDERFDVQVADLAEINLPFLDEPKHPAMQQYQHQHTRDWSARIAASDAFVFVEPEYNYSICAPLKNALDFLFNEWAHKPAAIVSYGGVSAGLRAAEHSQQVMNALQMMVIKPAVSIPMVAQMVKDGTFEPTDIVEKSVKPMLDELHRWGVTLKDMRDKK</sequence>
<dbReference type="EC" id="1.-.-.-" evidence="2"/>
<accession>A0ABV8A6I1</accession>
<dbReference type="Pfam" id="PF03358">
    <property type="entry name" value="FMN_red"/>
    <property type="match status" value="1"/>
</dbReference>
<comment type="caution">
    <text evidence="2">The sequence shown here is derived from an EMBL/GenBank/DDBJ whole genome shotgun (WGS) entry which is preliminary data.</text>
</comment>
<dbReference type="SUPFAM" id="SSF52218">
    <property type="entry name" value="Flavoproteins"/>
    <property type="match status" value="1"/>
</dbReference>
<proteinExistence type="predicted"/>
<keyword evidence="2" id="KW-0560">Oxidoreductase</keyword>
<dbReference type="PANTHER" id="PTHR30543:SF21">
    <property type="entry name" value="NAD(P)H-DEPENDENT FMN REDUCTASE LOT6"/>
    <property type="match status" value="1"/>
</dbReference>
<name>A0ABV8A6I1_9DEIO</name>
<dbReference type="RefSeq" id="WP_380078013.1">
    <property type="nucleotide sequence ID" value="NZ_JBHRZF010000134.1"/>
</dbReference>
<protein>
    <submittedName>
        <fullName evidence="2">NADPH-dependent FMN reductase</fullName>
        <ecNumber evidence="2">1.-.-.-</ecNumber>
    </submittedName>
</protein>
<dbReference type="GO" id="GO:0016491">
    <property type="term" value="F:oxidoreductase activity"/>
    <property type="evidence" value="ECO:0007669"/>
    <property type="project" value="UniProtKB-KW"/>
</dbReference>
<evidence type="ECO:0000313" key="2">
    <source>
        <dbReference type="EMBL" id="MFC3861279.1"/>
    </source>
</evidence>
<dbReference type="PANTHER" id="PTHR30543">
    <property type="entry name" value="CHROMATE REDUCTASE"/>
    <property type="match status" value="1"/>
</dbReference>
<reference evidence="3" key="1">
    <citation type="journal article" date="2019" name="Int. J. Syst. Evol. Microbiol.">
        <title>The Global Catalogue of Microorganisms (GCM) 10K type strain sequencing project: providing services to taxonomists for standard genome sequencing and annotation.</title>
        <authorList>
            <consortium name="The Broad Institute Genomics Platform"/>
            <consortium name="The Broad Institute Genome Sequencing Center for Infectious Disease"/>
            <person name="Wu L."/>
            <person name="Ma J."/>
        </authorList>
    </citation>
    <scope>NUCLEOTIDE SEQUENCE [LARGE SCALE GENOMIC DNA]</scope>
    <source>
        <strain evidence="3">CCTCC AB 2013263</strain>
    </source>
</reference>